<dbReference type="EMBL" id="MGFH01000152">
    <property type="protein sequence ID" value="OGM03958.1"/>
    <property type="molecule type" value="Genomic_DNA"/>
</dbReference>
<dbReference type="STRING" id="1817813.A2008_06870"/>
<protein>
    <recommendedName>
        <fullName evidence="1">Methyltransferase type 11 domain-containing protein</fullName>
    </recommendedName>
</protein>
<proteinExistence type="predicted"/>
<accession>A0A1F7WPD2</accession>
<dbReference type="AlphaFoldDB" id="A0A1F7WPD2"/>
<evidence type="ECO:0000259" key="1">
    <source>
        <dbReference type="Pfam" id="PF08241"/>
    </source>
</evidence>
<dbReference type="CDD" id="cd02440">
    <property type="entry name" value="AdoMet_MTases"/>
    <property type="match status" value="1"/>
</dbReference>
<dbReference type="InterPro" id="IPR029063">
    <property type="entry name" value="SAM-dependent_MTases_sf"/>
</dbReference>
<comment type="caution">
    <text evidence="2">The sequence shown here is derived from an EMBL/GenBank/DDBJ whole genome shotgun (WGS) entry which is preliminary data.</text>
</comment>
<dbReference type="SUPFAM" id="SSF53335">
    <property type="entry name" value="S-adenosyl-L-methionine-dependent methyltransferases"/>
    <property type="match status" value="1"/>
</dbReference>
<dbReference type="GO" id="GO:0008757">
    <property type="term" value="F:S-adenosylmethionine-dependent methyltransferase activity"/>
    <property type="evidence" value="ECO:0007669"/>
    <property type="project" value="InterPro"/>
</dbReference>
<dbReference type="Pfam" id="PF08241">
    <property type="entry name" value="Methyltransf_11"/>
    <property type="match status" value="1"/>
</dbReference>
<gene>
    <name evidence="2" type="ORF">A2008_06870</name>
</gene>
<organism evidence="2 3">
    <name type="scientific">Candidatus Wallbacteria bacterium GWC2_49_35</name>
    <dbReference type="NCBI Taxonomy" id="1817813"/>
    <lineage>
        <taxon>Bacteria</taxon>
        <taxon>Candidatus Walliibacteriota</taxon>
    </lineage>
</organism>
<dbReference type="PANTHER" id="PTHR43591">
    <property type="entry name" value="METHYLTRANSFERASE"/>
    <property type="match status" value="1"/>
</dbReference>
<evidence type="ECO:0000313" key="2">
    <source>
        <dbReference type="EMBL" id="OGM03958.1"/>
    </source>
</evidence>
<reference evidence="2 3" key="1">
    <citation type="journal article" date="2016" name="Nat. Commun.">
        <title>Thousands of microbial genomes shed light on interconnected biogeochemical processes in an aquifer system.</title>
        <authorList>
            <person name="Anantharaman K."/>
            <person name="Brown C.T."/>
            <person name="Hug L.A."/>
            <person name="Sharon I."/>
            <person name="Castelle C.J."/>
            <person name="Probst A.J."/>
            <person name="Thomas B.C."/>
            <person name="Singh A."/>
            <person name="Wilkins M.J."/>
            <person name="Karaoz U."/>
            <person name="Brodie E.L."/>
            <person name="Williams K.H."/>
            <person name="Hubbard S.S."/>
            <person name="Banfield J.F."/>
        </authorList>
    </citation>
    <scope>NUCLEOTIDE SEQUENCE [LARGE SCALE GENOMIC DNA]</scope>
</reference>
<dbReference type="InterPro" id="IPR013216">
    <property type="entry name" value="Methyltransf_11"/>
</dbReference>
<name>A0A1F7WPD2_9BACT</name>
<feature type="domain" description="Methyltransferase type 11" evidence="1">
    <location>
        <begin position="46"/>
        <end position="138"/>
    </location>
</feature>
<sequence>MKDLNEKTDNKNFLARYLASAPVALALIRAMECRLMDHIPFANPILDMGCGDGLFASILFKGKTYIDCAIDRDETEVDHSYKKGVYRDIKIAEAEDLPFDDESFRYVLANDLFAHIKTPRVALNEAWRVLRPDGYLCFTVPTLVPRFHLNVFTDFISGAASQNLISLFNHNIKSYFRLNSMLKLQQWTKLLKESGFRVVHHRKYASLSAICIQMITSFYLYRGSIYKKAIGRYIPFPEIHEKIITPITSWVLKSFYDDDSYDGENYLILAKKID</sequence>
<dbReference type="Gene3D" id="3.40.50.150">
    <property type="entry name" value="Vaccinia Virus protein VP39"/>
    <property type="match status" value="1"/>
</dbReference>
<dbReference type="PANTHER" id="PTHR43591:SF110">
    <property type="entry name" value="RHODANESE DOMAIN-CONTAINING PROTEIN"/>
    <property type="match status" value="1"/>
</dbReference>
<dbReference type="Proteomes" id="UP000178735">
    <property type="component" value="Unassembled WGS sequence"/>
</dbReference>
<evidence type="ECO:0000313" key="3">
    <source>
        <dbReference type="Proteomes" id="UP000178735"/>
    </source>
</evidence>